<keyword evidence="4" id="KW-0378">Hydrolase</keyword>
<evidence type="ECO:0000313" key="2">
    <source>
        <dbReference type="EMBL" id="CAI4000921.1"/>
    </source>
</evidence>
<dbReference type="Proteomes" id="UP001152797">
    <property type="component" value="Unassembled WGS sequence"/>
</dbReference>
<evidence type="ECO:0000313" key="3">
    <source>
        <dbReference type="EMBL" id="CAL1154296.1"/>
    </source>
</evidence>
<dbReference type="EMBL" id="CAMXCT010002860">
    <property type="protein sequence ID" value="CAI4000921.1"/>
    <property type="molecule type" value="Genomic_DNA"/>
</dbReference>
<dbReference type="EMBL" id="CAMXCT020002860">
    <property type="protein sequence ID" value="CAL1154296.1"/>
    <property type="molecule type" value="Genomic_DNA"/>
</dbReference>
<dbReference type="InterPro" id="IPR029058">
    <property type="entry name" value="AB_hydrolase_fold"/>
</dbReference>
<reference evidence="3" key="2">
    <citation type="submission" date="2024-04" db="EMBL/GenBank/DDBJ databases">
        <authorList>
            <person name="Chen Y."/>
            <person name="Shah S."/>
            <person name="Dougan E. K."/>
            <person name="Thang M."/>
            <person name="Chan C."/>
        </authorList>
    </citation>
    <scope>NUCLEOTIDE SEQUENCE [LARGE SCALE GENOMIC DNA]</scope>
</reference>
<feature type="domain" description="AB hydrolase-1" evidence="1">
    <location>
        <begin position="128"/>
        <end position="383"/>
    </location>
</feature>
<sequence length="530" mass="59128">MILLAALVSVALSQVCKDGDLECPVTSGATFDDETSDFSLRQLRGVKAAVSKEWSFLKPNPELLIWDRRVNTSLNTTTDLVNISIYNGWLKVPLVHDPALLDYELPPYVCLRVRGMAALQQPAKNGPLLAHCGGPGSGRRCAMDMSKLNFDIDGQHSVISDFDLLAIDQRGVNTSSDPYETEKRWGKVPPCPFTEAEKAVKPFPTMYCNEIKRRNFLQRPKKLMEMLAPLDNTSMDAFKNYVLPIWKAGNVPFTDMAPYNESFARWYYRLVKLEHAFCFEAERYKLKAPNGREYNSLLFAGTVDLAHDLDLFRQAIGAEQLSLYGASYGTSVVSVYASIFPQHTFRLVMDGVVNPAPDVTLRAGSSARGIESVWDGLVKDCETSLVRNMAPDEVCPAAPSAATKTMKVLLGANKTKAAQLLRLVQISVFKYQELFGPLAMACVEQFYSGTEVYGCNETFQLLDKLASYDTNRSEANESDHFQIGIQSMVMGTDSAGRLNEEEFITWWKTTKDRDPIGVKWATTWIIAMST</sequence>
<evidence type="ECO:0000259" key="1">
    <source>
        <dbReference type="Pfam" id="PF00561"/>
    </source>
</evidence>
<accession>A0A9P1D0X4</accession>
<dbReference type="Gene3D" id="3.40.50.1820">
    <property type="entry name" value="alpha/beta hydrolase"/>
    <property type="match status" value="1"/>
</dbReference>
<dbReference type="InterPro" id="IPR000073">
    <property type="entry name" value="AB_hydrolase_1"/>
</dbReference>
<proteinExistence type="predicted"/>
<keyword evidence="4" id="KW-0645">Protease</keyword>
<organism evidence="2">
    <name type="scientific">Cladocopium goreaui</name>
    <dbReference type="NCBI Taxonomy" id="2562237"/>
    <lineage>
        <taxon>Eukaryota</taxon>
        <taxon>Sar</taxon>
        <taxon>Alveolata</taxon>
        <taxon>Dinophyceae</taxon>
        <taxon>Suessiales</taxon>
        <taxon>Symbiodiniaceae</taxon>
        <taxon>Cladocopium</taxon>
    </lineage>
</organism>
<keyword evidence="5" id="KW-1185">Reference proteome</keyword>
<reference evidence="2" key="1">
    <citation type="submission" date="2022-10" db="EMBL/GenBank/DDBJ databases">
        <authorList>
            <person name="Chen Y."/>
            <person name="Dougan E. K."/>
            <person name="Chan C."/>
            <person name="Rhodes N."/>
            <person name="Thang M."/>
        </authorList>
    </citation>
    <scope>NUCLEOTIDE SEQUENCE</scope>
</reference>
<dbReference type="GO" id="GO:0004177">
    <property type="term" value="F:aminopeptidase activity"/>
    <property type="evidence" value="ECO:0007669"/>
    <property type="project" value="UniProtKB-KW"/>
</dbReference>
<comment type="caution">
    <text evidence="2">The sequence shown here is derived from an EMBL/GenBank/DDBJ whole genome shotgun (WGS) entry which is preliminary data.</text>
</comment>
<dbReference type="Pfam" id="PF00561">
    <property type="entry name" value="Abhydrolase_1"/>
    <property type="match status" value="1"/>
</dbReference>
<protein>
    <submittedName>
        <fullName evidence="4">Tripeptidyl aminopeptidase (Tap)</fullName>
    </submittedName>
</protein>
<evidence type="ECO:0000313" key="4">
    <source>
        <dbReference type="EMBL" id="CAL4788233.1"/>
    </source>
</evidence>
<dbReference type="EMBL" id="CAMXCT030002860">
    <property type="protein sequence ID" value="CAL4788233.1"/>
    <property type="molecule type" value="Genomic_DNA"/>
</dbReference>
<dbReference type="OrthoDB" id="428796at2759"/>
<gene>
    <name evidence="2" type="ORF">C1SCF055_LOCUS27006</name>
</gene>
<name>A0A9P1D0X4_9DINO</name>
<evidence type="ECO:0000313" key="5">
    <source>
        <dbReference type="Proteomes" id="UP001152797"/>
    </source>
</evidence>
<dbReference type="SUPFAM" id="SSF53474">
    <property type="entry name" value="alpha/beta-Hydrolases"/>
    <property type="match status" value="1"/>
</dbReference>
<dbReference type="AlphaFoldDB" id="A0A9P1D0X4"/>
<keyword evidence="4" id="KW-0031">Aminopeptidase</keyword>